<dbReference type="AlphaFoldDB" id="A0A644YHF3"/>
<dbReference type="EMBL" id="VSSQ01005120">
    <property type="protein sequence ID" value="MPM27926.1"/>
    <property type="molecule type" value="Genomic_DNA"/>
</dbReference>
<organism evidence="1">
    <name type="scientific">bioreactor metagenome</name>
    <dbReference type="NCBI Taxonomy" id="1076179"/>
    <lineage>
        <taxon>unclassified sequences</taxon>
        <taxon>metagenomes</taxon>
        <taxon>ecological metagenomes</taxon>
    </lineage>
</organism>
<comment type="caution">
    <text evidence="1">The sequence shown here is derived from an EMBL/GenBank/DDBJ whole genome shotgun (WGS) entry which is preliminary data.</text>
</comment>
<proteinExistence type="predicted"/>
<gene>
    <name evidence="1" type="ORF">SDC9_74442</name>
</gene>
<accession>A0A644YHF3</accession>
<name>A0A644YHF3_9ZZZZ</name>
<sequence>MAGVFDRSLGALSAAGEAKLSELSDYISYMQQSIEDFETVTTRRILALETKVKELENNV</sequence>
<reference evidence="1" key="1">
    <citation type="submission" date="2019-08" db="EMBL/GenBank/DDBJ databases">
        <authorList>
            <person name="Kucharzyk K."/>
            <person name="Murdoch R.W."/>
            <person name="Higgins S."/>
            <person name="Loffler F."/>
        </authorList>
    </citation>
    <scope>NUCLEOTIDE SEQUENCE</scope>
</reference>
<protein>
    <submittedName>
        <fullName evidence="1">Uncharacterized protein</fullName>
    </submittedName>
</protein>
<evidence type="ECO:0000313" key="1">
    <source>
        <dbReference type="EMBL" id="MPM27926.1"/>
    </source>
</evidence>